<dbReference type="InterPro" id="IPR007367">
    <property type="entry name" value="DUF433"/>
</dbReference>
<dbReference type="SUPFAM" id="SSF46689">
    <property type="entry name" value="Homeodomain-like"/>
    <property type="match status" value="1"/>
</dbReference>
<dbReference type="RefSeq" id="WP_135189826.1">
    <property type="nucleotide sequence ID" value="NZ_SPUM01000067.1"/>
</dbReference>
<sequence length="71" mass="7876">MKSYISRNPEIMSGVPCFVGTRVPVQNLFDYLESSFPLGEFLKQFPTVSEEAAVGVLEEAKHSLLKDETPA</sequence>
<dbReference type="InterPro" id="IPR009057">
    <property type="entry name" value="Homeodomain-like_sf"/>
</dbReference>
<dbReference type="Proteomes" id="UP000297258">
    <property type="component" value="Unassembled WGS sequence"/>
</dbReference>
<dbReference type="AlphaFoldDB" id="A0A4Y9T075"/>
<evidence type="ECO:0000313" key="1">
    <source>
        <dbReference type="EMBL" id="TFW32123.1"/>
    </source>
</evidence>
<name>A0A4Y9T075_9BURK</name>
<dbReference type="OrthoDB" id="9809529at2"/>
<dbReference type="Gene3D" id="1.10.10.10">
    <property type="entry name" value="Winged helix-like DNA-binding domain superfamily/Winged helix DNA-binding domain"/>
    <property type="match status" value="1"/>
</dbReference>
<evidence type="ECO:0000313" key="2">
    <source>
        <dbReference type="Proteomes" id="UP000297258"/>
    </source>
</evidence>
<accession>A0A4Y9T075</accession>
<dbReference type="EMBL" id="SPUM01000067">
    <property type="protein sequence ID" value="TFW32123.1"/>
    <property type="molecule type" value="Genomic_DNA"/>
</dbReference>
<dbReference type="Pfam" id="PF04255">
    <property type="entry name" value="DUF433"/>
    <property type="match status" value="1"/>
</dbReference>
<organism evidence="1 2">
    <name type="scientific">Massilia horti</name>
    <dbReference type="NCBI Taxonomy" id="2562153"/>
    <lineage>
        <taxon>Bacteria</taxon>
        <taxon>Pseudomonadati</taxon>
        <taxon>Pseudomonadota</taxon>
        <taxon>Betaproteobacteria</taxon>
        <taxon>Burkholderiales</taxon>
        <taxon>Oxalobacteraceae</taxon>
        <taxon>Telluria group</taxon>
        <taxon>Massilia</taxon>
    </lineage>
</organism>
<keyword evidence="2" id="KW-1185">Reference proteome</keyword>
<reference evidence="1 2" key="1">
    <citation type="submission" date="2019-03" db="EMBL/GenBank/DDBJ databases">
        <title>Draft genome of Massilia hortus sp. nov., a novel bacterial species of the Oxalobacteraceae family.</title>
        <authorList>
            <person name="Peta V."/>
            <person name="Raths R."/>
            <person name="Bucking H."/>
        </authorList>
    </citation>
    <scope>NUCLEOTIDE SEQUENCE [LARGE SCALE GENOMIC DNA]</scope>
    <source>
        <strain evidence="1 2">ONC3</strain>
    </source>
</reference>
<proteinExistence type="predicted"/>
<dbReference type="InterPro" id="IPR036388">
    <property type="entry name" value="WH-like_DNA-bd_sf"/>
</dbReference>
<protein>
    <submittedName>
        <fullName evidence="1">DUF433 domain-containing protein</fullName>
    </submittedName>
</protein>
<comment type="caution">
    <text evidence="1">The sequence shown here is derived from an EMBL/GenBank/DDBJ whole genome shotgun (WGS) entry which is preliminary data.</text>
</comment>
<gene>
    <name evidence="1" type="ORF">E4O92_11050</name>
</gene>